<dbReference type="PANTHER" id="PTHR44267:SF1">
    <property type="entry name" value="WD REPEAT-CONTAINING PROTEIN 43"/>
    <property type="match status" value="1"/>
</dbReference>
<proteinExistence type="predicted"/>
<dbReference type="OrthoDB" id="30195at2759"/>
<keyword evidence="2" id="KW-0539">Nucleus</keyword>
<comment type="caution">
    <text evidence="4">The sequence shown here is derived from an EMBL/GenBank/DDBJ whole genome shotgun (WGS) entry which is preliminary data.</text>
</comment>
<reference evidence="4 5" key="1">
    <citation type="submission" date="2016-07" db="EMBL/GenBank/DDBJ databases">
        <title>Pervasive Adenine N6-methylation of Active Genes in Fungi.</title>
        <authorList>
            <consortium name="DOE Joint Genome Institute"/>
            <person name="Mondo S.J."/>
            <person name="Dannebaum R.O."/>
            <person name="Kuo R.C."/>
            <person name="Labutti K."/>
            <person name="Haridas S."/>
            <person name="Kuo A."/>
            <person name="Salamov A."/>
            <person name="Ahrendt S.R."/>
            <person name="Lipzen A."/>
            <person name="Sullivan W."/>
            <person name="Andreopoulos W.B."/>
            <person name="Clum A."/>
            <person name="Lindquist E."/>
            <person name="Daum C."/>
            <person name="Ramamoorthy G.K."/>
            <person name="Gryganskyi A."/>
            <person name="Culley D."/>
            <person name="Magnuson J.K."/>
            <person name="James T.Y."/>
            <person name="O'Malley M.A."/>
            <person name="Stajich J.E."/>
            <person name="Spatafora J.W."/>
            <person name="Visel A."/>
            <person name="Grigoriev I.V."/>
        </authorList>
    </citation>
    <scope>NUCLEOTIDE SEQUENCE [LARGE SCALE GENOMIC DNA]</scope>
    <source>
        <strain evidence="4 5">NRRL 3301</strain>
    </source>
</reference>
<dbReference type="GO" id="GO:0000462">
    <property type="term" value="P:maturation of SSU-rRNA from tricistronic rRNA transcript (SSU-rRNA, 5.8S rRNA, LSU-rRNA)"/>
    <property type="evidence" value="ECO:0007669"/>
    <property type="project" value="TreeGrafter"/>
</dbReference>
<dbReference type="STRING" id="101127.A0A1X2GYA3"/>
<evidence type="ECO:0000313" key="4">
    <source>
        <dbReference type="EMBL" id="ORX63070.1"/>
    </source>
</evidence>
<feature type="region of interest" description="Disordered" evidence="3">
    <location>
        <begin position="554"/>
        <end position="582"/>
    </location>
</feature>
<evidence type="ECO:0000256" key="1">
    <source>
        <dbReference type="ARBA" id="ARBA00004123"/>
    </source>
</evidence>
<evidence type="ECO:0000256" key="2">
    <source>
        <dbReference type="ARBA" id="ARBA00023242"/>
    </source>
</evidence>
<comment type="subcellular location">
    <subcellularLocation>
        <location evidence="1">Nucleus</location>
    </subcellularLocation>
</comment>
<gene>
    <name evidence="4" type="ORF">DM01DRAFT_1379616</name>
</gene>
<accession>A0A1X2GYA3</accession>
<dbReference type="InterPro" id="IPR036322">
    <property type="entry name" value="WD40_repeat_dom_sf"/>
</dbReference>
<keyword evidence="5" id="KW-1185">Reference proteome</keyword>
<dbReference type="SUPFAM" id="SSF50978">
    <property type="entry name" value="WD40 repeat-like"/>
    <property type="match status" value="1"/>
</dbReference>
<sequence length="582" mass="64278">MGKSSKKKSGKESVFTVFDQSSPCEFFAIVSDGLDQHQQRLRLFDPTGKKIHDQDLTKDQQVLGLASGSVAAEEPASTQPKSKKARAANTLTKAVALGTSDGVLVYSLQRGSIVSTLATAQALDIVFNQQGTMAFVLSKDGALTGWDLAENMPTLEWKTDLAQPTCLSLSNDGSILAVAGLGQIQLWDITKLRNFKTFELPDTPTSLAFTPQDDCLISHDKHHVYMWNALTSNKKLKPIKTLALADSPHQDTIRSLDIVRNVHDTSVHILACTHKGEVAIWSSITDSIEKKSPLPSTWIKLVSQQQSSIRVRRAAFTKSKQPSVLLVSGSVTVPTLETVVCVDEKDKWLQTITLTRQSTETEISKQSVDQPPDDATAEKDALTANLLTALQTGEDRQVMKMLRQPSAVDQMGAVIKGLPAAFGHMLLLQILQSVESRVQQDMCLVQWLKQLVLYLNDSIKDNPGIVKRLAKLARMVGPYAEETLPRTLALQARVQMIQLQIDMRSNRAQLDEEDALAMDEDEWVSPLQNDQVLTDEDDDEALLDAVEADDMFMEEQGMDADEDMNQSVEDSDEDNEMEEASE</sequence>
<name>A0A1X2GYA3_9FUNG</name>
<dbReference type="Proteomes" id="UP000242146">
    <property type="component" value="Unassembled WGS sequence"/>
</dbReference>
<protein>
    <submittedName>
        <fullName evidence="4">WD40 repeat-like protein</fullName>
    </submittedName>
</protein>
<dbReference type="Gene3D" id="2.130.10.10">
    <property type="entry name" value="YVTN repeat-like/Quinoprotein amine dehydrogenase"/>
    <property type="match status" value="1"/>
</dbReference>
<dbReference type="EMBL" id="MCGT01000001">
    <property type="protein sequence ID" value="ORX63070.1"/>
    <property type="molecule type" value="Genomic_DNA"/>
</dbReference>
<dbReference type="InterPro" id="IPR052414">
    <property type="entry name" value="U3_snoRNA-assoc_WDR"/>
</dbReference>
<dbReference type="AlphaFoldDB" id="A0A1X2GYA3"/>
<dbReference type="InterPro" id="IPR001680">
    <property type="entry name" value="WD40_rpt"/>
</dbReference>
<dbReference type="InterPro" id="IPR015943">
    <property type="entry name" value="WD40/YVTN_repeat-like_dom_sf"/>
</dbReference>
<dbReference type="SMART" id="SM00320">
    <property type="entry name" value="WD40"/>
    <property type="match status" value="4"/>
</dbReference>
<evidence type="ECO:0000256" key="3">
    <source>
        <dbReference type="SAM" id="MobiDB-lite"/>
    </source>
</evidence>
<evidence type="ECO:0000313" key="5">
    <source>
        <dbReference type="Proteomes" id="UP000242146"/>
    </source>
</evidence>
<dbReference type="GO" id="GO:0005730">
    <property type="term" value="C:nucleolus"/>
    <property type="evidence" value="ECO:0007669"/>
    <property type="project" value="TreeGrafter"/>
</dbReference>
<organism evidence="4 5">
    <name type="scientific">Hesseltinella vesiculosa</name>
    <dbReference type="NCBI Taxonomy" id="101127"/>
    <lineage>
        <taxon>Eukaryota</taxon>
        <taxon>Fungi</taxon>
        <taxon>Fungi incertae sedis</taxon>
        <taxon>Mucoromycota</taxon>
        <taxon>Mucoromycotina</taxon>
        <taxon>Mucoromycetes</taxon>
        <taxon>Mucorales</taxon>
        <taxon>Cunninghamellaceae</taxon>
        <taxon>Hesseltinella</taxon>
    </lineage>
</organism>
<dbReference type="PANTHER" id="PTHR44267">
    <property type="entry name" value="WD REPEAT-CONTAINING PROTEIN 43"/>
    <property type="match status" value="1"/>
</dbReference>